<gene>
    <name evidence="2" type="ORF">FC14_GL001670</name>
</gene>
<evidence type="ECO:0000313" key="2">
    <source>
        <dbReference type="EMBL" id="KRM64829.1"/>
    </source>
</evidence>
<evidence type="ECO:0000256" key="1">
    <source>
        <dbReference type="SAM" id="Phobius"/>
    </source>
</evidence>
<keyword evidence="1" id="KW-1133">Transmembrane helix</keyword>
<evidence type="ECO:0000313" key="3">
    <source>
        <dbReference type="Proteomes" id="UP000051008"/>
    </source>
</evidence>
<accession>A0A0R2ACF1</accession>
<dbReference type="EMBL" id="AYYP01000024">
    <property type="protein sequence ID" value="KRM64829.1"/>
    <property type="molecule type" value="Genomic_DNA"/>
</dbReference>
<organism evidence="2 3">
    <name type="scientific">Ligilactobacillus agilis DSM 20509</name>
    <dbReference type="NCBI Taxonomy" id="1423718"/>
    <lineage>
        <taxon>Bacteria</taxon>
        <taxon>Bacillati</taxon>
        <taxon>Bacillota</taxon>
        <taxon>Bacilli</taxon>
        <taxon>Lactobacillales</taxon>
        <taxon>Lactobacillaceae</taxon>
        <taxon>Ligilactobacillus</taxon>
    </lineage>
</organism>
<protein>
    <recommendedName>
        <fullName evidence="4">AI-2E family transporter</fullName>
    </recommendedName>
</protein>
<dbReference type="Proteomes" id="UP000051008">
    <property type="component" value="Unassembled WGS sequence"/>
</dbReference>
<feature type="transmembrane region" description="Helical" evidence="1">
    <location>
        <begin position="66"/>
        <end position="87"/>
    </location>
</feature>
<name>A0A0R2ACF1_9LACO</name>
<feature type="transmembrane region" description="Helical" evidence="1">
    <location>
        <begin position="16"/>
        <end position="32"/>
    </location>
</feature>
<reference evidence="2 3" key="1">
    <citation type="journal article" date="2015" name="Genome Announc.">
        <title>Expanding the biotechnology potential of lactobacilli through comparative genomics of 213 strains and associated genera.</title>
        <authorList>
            <person name="Sun Z."/>
            <person name="Harris H.M."/>
            <person name="McCann A."/>
            <person name="Guo C."/>
            <person name="Argimon S."/>
            <person name="Zhang W."/>
            <person name="Yang X."/>
            <person name="Jeffery I.B."/>
            <person name="Cooney J.C."/>
            <person name="Kagawa T.F."/>
            <person name="Liu W."/>
            <person name="Song Y."/>
            <person name="Salvetti E."/>
            <person name="Wrobel A."/>
            <person name="Rasinkangas P."/>
            <person name="Parkhill J."/>
            <person name="Rea M.C."/>
            <person name="O'Sullivan O."/>
            <person name="Ritari J."/>
            <person name="Douillard F.P."/>
            <person name="Paul Ross R."/>
            <person name="Yang R."/>
            <person name="Briner A.E."/>
            <person name="Felis G.E."/>
            <person name="de Vos W.M."/>
            <person name="Barrangou R."/>
            <person name="Klaenhammer T.R."/>
            <person name="Caufield P.W."/>
            <person name="Cui Y."/>
            <person name="Zhang H."/>
            <person name="O'Toole P.W."/>
        </authorList>
    </citation>
    <scope>NUCLEOTIDE SEQUENCE [LARGE SCALE GENOMIC DNA]</scope>
    <source>
        <strain evidence="2 3">DSM 20509</strain>
    </source>
</reference>
<keyword evidence="1" id="KW-0812">Transmembrane</keyword>
<proteinExistence type="predicted"/>
<evidence type="ECO:0008006" key="4">
    <source>
        <dbReference type="Google" id="ProtNLM"/>
    </source>
</evidence>
<dbReference type="AlphaFoldDB" id="A0A0R2ACF1"/>
<comment type="caution">
    <text evidence="2">The sequence shown here is derived from an EMBL/GenBank/DDBJ whole genome shotgun (WGS) entry which is preliminary data.</text>
</comment>
<sequence length="99" mass="11572">MENLNLWQKFIANERFRRFVVLAGLIGILYLVRSLMSIILLTFIFTFLVVRAVSWVQKYLKLPSRLIVIVIYALLIALIYLGITIYIPKLIVQSELMVK</sequence>
<dbReference type="PATRIC" id="fig|1423718.3.peg.1734"/>
<keyword evidence="3" id="KW-1185">Reference proteome</keyword>
<keyword evidence="1" id="KW-0472">Membrane</keyword>